<sequence length="79" mass="8277">MPMNAPQTVAAMHAMLMGMQIGQSAHLASSSHSTGSSGTSPPVANPSDSESDVDEDEDIDPTITQQMQEAIMQESICTL</sequence>
<accession>A0A2G5VVR8</accession>
<evidence type="ECO:0000256" key="1">
    <source>
        <dbReference type="SAM" id="MobiDB-lite"/>
    </source>
</evidence>
<comment type="caution">
    <text evidence="2">The sequence shown here is derived from an EMBL/GenBank/DDBJ whole genome shotgun (WGS) entry which is preliminary data.</text>
</comment>
<proteinExistence type="predicted"/>
<feature type="region of interest" description="Disordered" evidence="1">
    <location>
        <begin position="23"/>
        <end position="59"/>
    </location>
</feature>
<feature type="compositionally biased region" description="Acidic residues" evidence="1">
    <location>
        <begin position="49"/>
        <end position="59"/>
    </location>
</feature>
<evidence type="ECO:0000313" key="2">
    <source>
        <dbReference type="EMBL" id="PIC55904.1"/>
    </source>
</evidence>
<feature type="compositionally biased region" description="Low complexity" evidence="1">
    <location>
        <begin position="24"/>
        <end position="40"/>
    </location>
</feature>
<gene>
    <name evidence="2" type="primary">Cni-pop-1</name>
    <name evidence="2" type="synonym">Cnig_chr_I.g992</name>
    <name evidence="2" type="ORF">B9Z55_000992</name>
</gene>
<keyword evidence="3" id="KW-1185">Reference proteome</keyword>
<dbReference type="Proteomes" id="UP000230233">
    <property type="component" value="Chromosome I"/>
</dbReference>
<name>A0A2G5VVR8_9PELO</name>
<dbReference type="EMBL" id="PDUG01000001">
    <property type="protein sequence ID" value="PIC55904.1"/>
    <property type="molecule type" value="Genomic_DNA"/>
</dbReference>
<protein>
    <submittedName>
        <fullName evidence="2">Uncharacterized protein</fullName>
    </submittedName>
</protein>
<dbReference type="AlphaFoldDB" id="A0A2G5VVR8"/>
<evidence type="ECO:0000313" key="3">
    <source>
        <dbReference type="Proteomes" id="UP000230233"/>
    </source>
</evidence>
<reference evidence="3" key="1">
    <citation type="submission" date="2017-10" db="EMBL/GenBank/DDBJ databases">
        <title>Rapid genome shrinkage in a self-fertile nematode reveals novel sperm competition proteins.</title>
        <authorList>
            <person name="Yin D."/>
            <person name="Schwarz E.M."/>
            <person name="Thomas C.G."/>
            <person name="Felde R.L."/>
            <person name="Korf I.F."/>
            <person name="Cutter A.D."/>
            <person name="Schartner C.M."/>
            <person name="Ralston E.J."/>
            <person name="Meyer B.J."/>
            <person name="Haag E.S."/>
        </authorList>
    </citation>
    <scope>NUCLEOTIDE SEQUENCE [LARGE SCALE GENOMIC DNA]</scope>
    <source>
        <strain evidence="3">JU1422</strain>
    </source>
</reference>
<organism evidence="2 3">
    <name type="scientific">Caenorhabditis nigoni</name>
    <dbReference type="NCBI Taxonomy" id="1611254"/>
    <lineage>
        <taxon>Eukaryota</taxon>
        <taxon>Metazoa</taxon>
        <taxon>Ecdysozoa</taxon>
        <taxon>Nematoda</taxon>
        <taxon>Chromadorea</taxon>
        <taxon>Rhabditida</taxon>
        <taxon>Rhabditina</taxon>
        <taxon>Rhabditomorpha</taxon>
        <taxon>Rhabditoidea</taxon>
        <taxon>Rhabditidae</taxon>
        <taxon>Peloderinae</taxon>
        <taxon>Caenorhabditis</taxon>
    </lineage>
</organism>